<dbReference type="Proteomes" id="UP001321473">
    <property type="component" value="Unassembled WGS sequence"/>
</dbReference>
<feature type="domain" description="Transcription regulator Myc N-terminal" evidence="2">
    <location>
        <begin position="47"/>
        <end position="312"/>
    </location>
</feature>
<evidence type="ECO:0000256" key="1">
    <source>
        <dbReference type="SAM" id="MobiDB-lite"/>
    </source>
</evidence>
<evidence type="ECO:0000313" key="3">
    <source>
        <dbReference type="EMBL" id="KAK8783586.1"/>
    </source>
</evidence>
<dbReference type="GO" id="GO:0003700">
    <property type="term" value="F:DNA-binding transcription factor activity"/>
    <property type="evidence" value="ECO:0007669"/>
    <property type="project" value="InterPro"/>
</dbReference>
<gene>
    <name evidence="3" type="ORF">V5799_010048</name>
</gene>
<evidence type="ECO:0000313" key="4">
    <source>
        <dbReference type="Proteomes" id="UP001321473"/>
    </source>
</evidence>
<protein>
    <recommendedName>
        <fullName evidence="2">Transcription regulator Myc N-terminal domain-containing protein</fullName>
    </recommendedName>
</protein>
<feature type="region of interest" description="Disordered" evidence="1">
    <location>
        <begin position="275"/>
        <end position="324"/>
    </location>
</feature>
<proteinExistence type="predicted"/>
<sequence>MMMSDFGASFPRSLDEADQMCSMFINDYSAPESPDAILGLMDEFDSPCNKDIWKLLPTPPRSPDRSDCGASNGTVAIDSSCSAMLGTTGAFGQAWAGFGMDDWGGPLEDPPEVPSVEEQEAICAILFEHDDFIDKLLKDDSVLDSVLGGGGDEIPVDDAMAAVEDWSLPTSPTQPIVKSELLHDCMWSGQCTDDCKQKAAREKRQILVATPSSFDVVVSPESAMPPSSPDVLVANPLFASSRIAVGATSSRTTMVDDEPAATQCVDPSSVLGYTPLSDHSYHQATTSAPPTPPDSPRAVTQQGSSSASGSGSGSTASPPLLVVRRRNGVWKREVIVSDTPSES</sequence>
<dbReference type="Pfam" id="PF01056">
    <property type="entry name" value="Myc_N"/>
    <property type="match status" value="1"/>
</dbReference>
<accession>A0AAQ4F953</accession>
<reference evidence="3 4" key="1">
    <citation type="journal article" date="2023" name="Arcadia Sci">
        <title>De novo assembly of a long-read Amblyomma americanum tick genome.</title>
        <authorList>
            <person name="Chou S."/>
            <person name="Poskanzer K.E."/>
            <person name="Rollins M."/>
            <person name="Thuy-Boun P.S."/>
        </authorList>
    </citation>
    <scope>NUCLEOTIDE SEQUENCE [LARGE SCALE GENOMIC DNA]</scope>
    <source>
        <strain evidence="3">F_SG_1</strain>
        <tissue evidence="3">Salivary glands</tissue>
    </source>
</reference>
<comment type="caution">
    <text evidence="3">The sequence shown here is derived from an EMBL/GenBank/DDBJ whole genome shotgun (WGS) entry which is preliminary data.</text>
</comment>
<keyword evidence="4" id="KW-1185">Reference proteome</keyword>
<feature type="compositionally biased region" description="Low complexity" evidence="1">
    <location>
        <begin position="300"/>
        <end position="317"/>
    </location>
</feature>
<organism evidence="3 4">
    <name type="scientific">Amblyomma americanum</name>
    <name type="common">Lone star tick</name>
    <dbReference type="NCBI Taxonomy" id="6943"/>
    <lineage>
        <taxon>Eukaryota</taxon>
        <taxon>Metazoa</taxon>
        <taxon>Ecdysozoa</taxon>
        <taxon>Arthropoda</taxon>
        <taxon>Chelicerata</taxon>
        <taxon>Arachnida</taxon>
        <taxon>Acari</taxon>
        <taxon>Parasitiformes</taxon>
        <taxon>Ixodida</taxon>
        <taxon>Ixodoidea</taxon>
        <taxon>Ixodidae</taxon>
        <taxon>Amblyomminae</taxon>
        <taxon>Amblyomma</taxon>
    </lineage>
</organism>
<evidence type="ECO:0000259" key="2">
    <source>
        <dbReference type="Pfam" id="PF01056"/>
    </source>
</evidence>
<name>A0AAQ4F953_AMBAM</name>
<dbReference type="EMBL" id="JARKHS020005395">
    <property type="protein sequence ID" value="KAK8783586.1"/>
    <property type="molecule type" value="Genomic_DNA"/>
</dbReference>
<dbReference type="InterPro" id="IPR012682">
    <property type="entry name" value="Tscrpt_reg_Myc_N"/>
</dbReference>
<feature type="non-terminal residue" evidence="3">
    <location>
        <position position="343"/>
    </location>
</feature>
<dbReference type="AlphaFoldDB" id="A0AAQ4F953"/>